<accession>A0A0W0YAJ3</accession>
<reference evidence="2 3" key="1">
    <citation type="submission" date="2015-11" db="EMBL/GenBank/DDBJ databases">
        <title>Genomic analysis of 38 Legionella species identifies large and diverse effector repertoires.</title>
        <authorList>
            <person name="Burstein D."/>
            <person name="Amaro F."/>
            <person name="Zusman T."/>
            <person name="Lifshitz Z."/>
            <person name="Cohen O."/>
            <person name="Gilbert J.A."/>
            <person name="Pupko T."/>
            <person name="Shuman H.A."/>
            <person name="Segal G."/>
        </authorList>
    </citation>
    <scope>NUCLEOTIDE SEQUENCE [LARGE SCALE GENOMIC DNA]</scope>
    <source>
        <strain evidence="2 3">SC-63-C7</strain>
    </source>
</reference>
<dbReference type="RefSeq" id="WP_058515934.1">
    <property type="nucleotide sequence ID" value="NZ_CAAAIH010000012.1"/>
</dbReference>
<evidence type="ECO:0000313" key="2">
    <source>
        <dbReference type="EMBL" id="KTD53652.1"/>
    </source>
</evidence>
<gene>
    <name evidence="2" type="ORF">Lsan_4062</name>
</gene>
<evidence type="ECO:0000313" key="3">
    <source>
        <dbReference type="Proteomes" id="UP000054703"/>
    </source>
</evidence>
<dbReference type="EMBL" id="LNYU01000091">
    <property type="protein sequence ID" value="KTD53652.1"/>
    <property type="molecule type" value="Genomic_DNA"/>
</dbReference>
<comment type="caution">
    <text evidence="2">The sequence shown here is derived from an EMBL/GenBank/DDBJ whole genome shotgun (WGS) entry which is preliminary data.</text>
</comment>
<protein>
    <recommendedName>
        <fullName evidence="4">Secreted protein</fullName>
    </recommendedName>
</protein>
<feature type="chain" id="PRO_5006917496" description="Secreted protein" evidence="1">
    <location>
        <begin position="24"/>
        <end position="182"/>
    </location>
</feature>
<dbReference type="PATRIC" id="fig|45074.5.peg.4363"/>
<organism evidence="2 3">
    <name type="scientific">Legionella santicrucis</name>
    <dbReference type="NCBI Taxonomy" id="45074"/>
    <lineage>
        <taxon>Bacteria</taxon>
        <taxon>Pseudomonadati</taxon>
        <taxon>Pseudomonadota</taxon>
        <taxon>Gammaproteobacteria</taxon>
        <taxon>Legionellales</taxon>
        <taxon>Legionellaceae</taxon>
        <taxon>Legionella</taxon>
    </lineage>
</organism>
<keyword evidence="3" id="KW-1185">Reference proteome</keyword>
<evidence type="ECO:0000256" key="1">
    <source>
        <dbReference type="SAM" id="SignalP"/>
    </source>
</evidence>
<sequence length="182" mass="20398">MTFSSLKGPAIVLTMIFSLTVYADAQQQSGDFQTICTDAWMKKADKAKDKVDYKNFGEKYCSCAAKQPLDNDAAVKKAIQLCMSRTLLHDAMDSLEDEITLNKAKESDINDYCLDRWNVVLPQQTEDDKKLINAYCQCAQPKLMDLIKQSDNMTDNEYEAGIDKVADNCVENSLATKPTPTQ</sequence>
<evidence type="ECO:0008006" key="4">
    <source>
        <dbReference type="Google" id="ProtNLM"/>
    </source>
</evidence>
<dbReference type="AlphaFoldDB" id="A0A0W0YAJ3"/>
<dbReference type="OrthoDB" id="5639804at2"/>
<feature type="signal peptide" evidence="1">
    <location>
        <begin position="1"/>
        <end position="23"/>
    </location>
</feature>
<name>A0A0W0YAJ3_9GAMM</name>
<dbReference type="Proteomes" id="UP000054703">
    <property type="component" value="Unassembled WGS sequence"/>
</dbReference>
<keyword evidence="1" id="KW-0732">Signal</keyword>
<proteinExistence type="predicted"/>